<dbReference type="Proteomes" id="UP000571128">
    <property type="component" value="Unassembled WGS sequence"/>
</dbReference>
<proteinExistence type="predicted"/>
<reference evidence="1 2" key="1">
    <citation type="submission" date="2020-03" db="EMBL/GenBank/DDBJ databases">
        <title>Soil Listeria distribution.</title>
        <authorList>
            <person name="Liao J."/>
            <person name="Wiedmann M."/>
        </authorList>
    </citation>
    <scope>NUCLEOTIDE SEQUENCE [LARGE SCALE GENOMIC DNA]</scope>
    <source>
        <strain evidence="1 2">FSL L7-1645</strain>
    </source>
</reference>
<evidence type="ECO:0000313" key="1">
    <source>
        <dbReference type="EMBL" id="MBC1397807.1"/>
    </source>
</evidence>
<dbReference type="EMBL" id="JAARPY010000002">
    <property type="protein sequence ID" value="MBC1397807.1"/>
    <property type="molecule type" value="Genomic_DNA"/>
</dbReference>
<dbReference type="RefSeq" id="WP_007542786.1">
    <property type="nucleotide sequence ID" value="NZ_JAARPY010000002.1"/>
</dbReference>
<name>A0A841YCB1_9LIST</name>
<dbReference type="AlphaFoldDB" id="A0A841YCB1"/>
<protein>
    <submittedName>
        <fullName evidence="1">Uncharacterized protein</fullName>
    </submittedName>
</protein>
<comment type="caution">
    <text evidence="1">The sequence shown here is derived from an EMBL/GenBank/DDBJ whole genome shotgun (WGS) entry which is preliminary data.</text>
</comment>
<sequence length="68" mass="7732">MEDESCKDCIAFTSFKLGESVILVNDFLEMKSKEEGSISSQILKLTSAYDSLVELMDRKLIDYSTEKK</sequence>
<organism evidence="1 2">
    <name type="scientific">Listeria fleischmannii</name>
    <dbReference type="NCBI Taxonomy" id="1069827"/>
    <lineage>
        <taxon>Bacteria</taxon>
        <taxon>Bacillati</taxon>
        <taxon>Bacillota</taxon>
        <taxon>Bacilli</taxon>
        <taxon>Bacillales</taxon>
        <taxon>Listeriaceae</taxon>
        <taxon>Listeria</taxon>
    </lineage>
</organism>
<gene>
    <name evidence="1" type="ORF">HB844_02870</name>
</gene>
<accession>A0A841YCB1</accession>
<evidence type="ECO:0000313" key="2">
    <source>
        <dbReference type="Proteomes" id="UP000571128"/>
    </source>
</evidence>